<proteinExistence type="predicted"/>
<reference evidence="2 3" key="1">
    <citation type="submission" date="2020-08" db="EMBL/GenBank/DDBJ databases">
        <title>Genomic Encyclopedia of Archaeal and Bacterial Type Strains, Phase II (KMG-II): from individual species to whole genera.</title>
        <authorList>
            <person name="Goeker M."/>
        </authorList>
    </citation>
    <scope>NUCLEOTIDE SEQUENCE [LARGE SCALE GENOMIC DNA]</scope>
    <source>
        <strain evidence="2 3">DSM 43850</strain>
    </source>
</reference>
<evidence type="ECO:0000256" key="1">
    <source>
        <dbReference type="SAM" id="MobiDB-lite"/>
    </source>
</evidence>
<evidence type="ECO:0000313" key="2">
    <source>
        <dbReference type="EMBL" id="MBA8932182.1"/>
    </source>
</evidence>
<organism evidence="2 3">
    <name type="scientific">Kutzneria viridogrisea</name>
    <dbReference type="NCBI Taxonomy" id="47990"/>
    <lineage>
        <taxon>Bacteria</taxon>
        <taxon>Bacillati</taxon>
        <taxon>Actinomycetota</taxon>
        <taxon>Actinomycetes</taxon>
        <taxon>Pseudonocardiales</taxon>
        <taxon>Pseudonocardiaceae</taxon>
        <taxon>Kutzneria</taxon>
    </lineage>
</organism>
<keyword evidence="3" id="KW-1185">Reference proteome</keyword>
<evidence type="ECO:0000313" key="3">
    <source>
        <dbReference type="Proteomes" id="UP000517916"/>
    </source>
</evidence>
<feature type="region of interest" description="Disordered" evidence="1">
    <location>
        <begin position="1"/>
        <end position="23"/>
    </location>
</feature>
<gene>
    <name evidence="2" type="ORF">BC739_009441</name>
</gene>
<dbReference type="Proteomes" id="UP000517916">
    <property type="component" value="Unassembled WGS sequence"/>
</dbReference>
<dbReference type="EMBL" id="JACJID010000011">
    <property type="protein sequence ID" value="MBA8932182.1"/>
    <property type="molecule type" value="Genomic_DNA"/>
</dbReference>
<comment type="caution">
    <text evidence="2">The sequence shown here is derived from an EMBL/GenBank/DDBJ whole genome shotgun (WGS) entry which is preliminary data.</text>
</comment>
<name>A0ABR6BZZ9_9PSEU</name>
<accession>A0ABR6BZZ9</accession>
<sequence length="96" mass="10625">MNGLEPATVTVPSSPAVAGPRGARPGWMSRHLVQRAVWCLPSAHRARYREEFDAELAEIAETRGRVRQWGYAVRLVGRAVALRHAVQAAVPQREQS</sequence>
<protein>
    <submittedName>
        <fullName evidence="2">Uncharacterized protein</fullName>
    </submittedName>
</protein>